<evidence type="ECO:0000259" key="3">
    <source>
        <dbReference type="Pfam" id="PF03968"/>
    </source>
</evidence>
<evidence type="ECO:0000256" key="2">
    <source>
        <dbReference type="SAM" id="SignalP"/>
    </source>
</evidence>
<organism evidence="4 5">
    <name type="scientific">Deinococcus roseus</name>
    <dbReference type="NCBI Taxonomy" id="392414"/>
    <lineage>
        <taxon>Bacteria</taxon>
        <taxon>Thermotogati</taxon>
        <taxon>Deinococcota</taxon>
        <taxon>Deinococci</taxon>
        <taxon>Deinococcales</taxon>
        <taxon>Deinococcaceae</taxon>
        <taxon>Deinococcus</taxon>
    </lineage>
</organism>
<dbReference type="PANTHER" id="PTHR36504">
    <property type="entry name" value="LIPOPOLYSACCHARIDE EXPORT SYSTEM PROTEIN LPTA"/>
    <property type="match status" value="1"/>
</dbReference>
<dbReference type="RefSeq" id="WP_188999166.1">
    <property type="nucleotide sequence ID" value="NZ_BMOD01000001.1"/>
</dbReference>
<evidence type="ECO:0000313" key="5">
    <source>
        <dbReference type="Proteomes" id="UP000632222"/>
    </source>
</evidence>
<feature type="domain" description="Organic solvent tolerance-like N-terminal" evidence="3">
    <location>
        <begin position="135"/>
        <end position="276"/>
    </location>
</feature>
<dbReference type="EMBL" id="BMOD01000001">
    <property type="protein sequence ID" value="GGJ21353.1"/>
    <property type="molecule type" value="Genomic_DNA"/>
</dbReference>
<comment type="caution">
    <text evidence="4">The sequence shown here is derived from an EMBL/GenBank/DDBJ whole genome shotgun (WGS) entry which is preliminary data.</text>
</comment>
<dbReference type="InterPro" id="IPR052037">
    <property type="entry name" value="LPS_export_LptA"/>
</dbReference>
<sequence>MKRAWIAVALLGVTALAADTKEQRLLKFASETFKGDVRNGPYTFTGTEKEPVQAQVSNLKITSLNAVFSAPSGKAMTEAAGLRTAEFTNTVKVSRGRLSAEGPSLSYSEETGQGVLKGPATSVFAPEKDGDDPVNVKANQMSFDVDTNISTSTGKVSLVNGRQTGTSDKLVFDEKKELGILTGNAQLVKNPKDAKDNKLVITGTEARVLTNDNKKLLLVKGTVKLVDGDITTTGTTVYYDDKANRAIVIGSPAKSYNAKNKTTVSGGTLEQNTEKNTVRIFKGNVEFSEAQFK</sequence>
<evidence type="ECO:0000313" key="4">
    <source>
        <dbReference type="EMBL" id="GGJ21353.1"/>
    </source>
</evidence>
<accession>A0ABQ2CUG9</accession>
<dbReference type="Pfam" id="PF03968">
    <property type="entry name" value="LptD_N"/>
    <property type="match status" value="1"/>
</dbReference>
<gene>
    <name evidence="4" type="ORF">GCM10008938_04480</name>
</gene>
<dbReference type="Gene3D" id="2.60.450.10">
    <property type="entry name" value="Lipopolysaccharide (LPS) transport protein A like domain"/>
    <property type="match status" value="1"/>
</dbReference>
<proteinExistence type="predicted"/>
<protein>
    <recommendedName>
        <fullName evidence="3">Organic solvent tolerance-like N-terminal domain-containing protein</fullName>
    </recommendedName>
</protein>
<evidence type="ECO:0000256" key="1">
    <source>
        <dbReference type="ARBA" id="ARBA00022729"/>
    </source>
</evidence>
<dbReference type="Proteomes" id="UP000632222">
    <property type="component" value="Unassembled WGS sequence"/>
</dbReference>
<dbReference type="PANTHER" id="PTHR36504:SF1">
    <property type="entry name" value="LIPOPOLYSACCHARIDE EXPORT SYSTEM PROTEIN LPTA"/>
    <property type="match status" value="1"/>
</dbReference>
<reference evidence="5" key="1">
    <citation type="journal article" date="2019" name="Int. J. Syst. Evol. Microbiol.">
        <title>The Global Catalogue of Microorganisms (GCM) 10K type strain sequencing project: providing services to taxonomists for standard genome sequencing and annotation.</title>
        <authorList>
            <consortium name="The Broad Institute Genomics Platform"/>
            <consortium name="The Broad Institute Genome Sequencing Center for Infectious Disease"/>
            <person name="Wu L."/>
            <person name="Ma J."/>
        </authorList>
    </citation>
    <scope>NUCLEOTIDE SEQUENCE [LARGE SCALE GENOMIC DNA]</scope>
    <source>
        <strain evidence="5">JCM 14370</strain>
    </source>
</reference>
<keyword evidence="1 2" id="KW-0732">Signal</keyword>
<feature type="signal peptide" evidence="2">
    <location>
        <begin position="1"/>
        <end position="17"/>
    </location>
</feature>
<feature type="chain" id="PRO_5045394212" description="Organic solvent tolerance-like N-terminal domain-containing protein" evidence="2">
    <location>
        <begin position="18"/>
        <end position="293"/>
    </location>
</feature>
<keyword evidence="5" id="KW-1185">Reference proteome</keyword>
<name>A0ABQ2CUG9_9DEIO</name>
<dbReference type="InterPro" id="IPR005653">
    <property type="entry name" value="OstA-like_N"/>
</dbReference>